<proteinExistence type="predicted"/>
<gene>
    <name evidence="1" type="ORF">BOTNAR_1974g00020</name>
</gene>
<organism evidence="1 2">
    <name type="scientific">Botryotinia narcissicola</name>
    <dbReference type="NCBI Taxonomy" id="278944"/>
    <lineage>
        <taxon>Eukaryota</taxon>
        <taxon>Fungi</taxon>
        <taxon>Dikarya</taxon>
        <taxon>Ascomycota</taxon>
        <taxon>Pezizomycotina</taxon>
        <taxon>Leotiomycetes</taxon>
        <taxon>Helotiales</taxon>
        <taxon>Sclerotiniaceae</taxon>
        <taxon>Botryotinia</taxon>
    </lineage>
</organism>
<dbReference type="STRING" id="278944.A0A4Z1H468"/>
<keyword evidence="2" id="KW-1185">Reference proteome</keyword>
<evidence type="ECO:0000313" key="1">
    <source>
        <dbReference type="EMBL" id="TGO43575.1"/>
    </source>
</evidence>
<accession>A0A4Z1H468</accession>
<dbReference type="OrthoDB" id="3541961at2759"/>
<sequence>MSHYYRLQGQIIQGLVHLQGLERMVKMRGGISNLKREQLTLAQKIFRADLEHSLHSGTCTRYTVQDIESNDTFCAHESRNLDFYKNKAISCSLVSLPLSTDLLTLLVDTISFTLLLNDAVVGTAPPLDGHKLHNTLLLLGYRLLSLYPLGYCRPYSSL</sequence>
<protein>
    <submittedName>
        <fullName evidence="1">Uncharacterized protein</fullName>
    </submittedName>
</protein>
<evidence type="ECO:0000313" key="2">
    <source>
        <dbReference type="Proteomes" id="UP000297452"/>
    </source>
</evidence>
<name>A0A4Z1H468_9HELO</name>
<dbReference type="Proteomes" id="UP000297452">
    <property type="component" value="Unassembled WGS sequence"/>
</dbReference>
<reference evidence="1 2" key="1">
    <citation type="submission" date="2017-12" db="EMBL/GenBank/DDBJ databases">
        <title>Comparative genomics of Botrytis spp.</title>
        <authorList>
            <person name="Valero-Jimenez C.A."/>
            <person name="Tapia P."/>
            <person name="Veloso J."/>
            <person name="Silva-Moreno E."/>
            <person name="Staats M."/>
            <person name="Valdes J.H."/>
            <person name="Van Kan J.A.L."/>
        </authorList>
    </citation>
    <scope>NUCLEOTIDE SEQUENCE [LARGE SCALE GENOMIC DNA]</scope>
    <source>
        <strain evidence="1 2">MUCL2120</strain>
    </source>
</reference>
<dbReference type="AlphaFoldDB" id="A0A4Z1H468"/>
<dbReference type="PANTHER" id="PTHR37540">
    <property type="entry name" value="TRANSCRIPTION FACTOR (ACR-2), PUTATIVE-RELATED-RELATED"/>
    <property type="match status" value="1"/>
</dbReference>
<dbReference type="EMBL" id="PQXJ01001967">
    <property type="protein sequence ID" value="TGO43575.1"/>
    <property type="molecule type" value="Genomic_DNA"/>
</dbReference>
<dbReference type="PANTHER" id="PTHR37540:SF9">
    <property type="entry name" value="ZN(2)-C6 FUNGAL-TYPE DOMAIN-CONTAINING PROTEIN"/>
    <property type="match status" value="1"/>
</dbReference>
<comment type="caution">
    <text evidence="1">The sequence shown here is derived from an EMBL/GenBank/DDBJ whole genome shotgun (WGS) entry which is preliminary data.</text>
</comment>